<reference evidence="4 5" key="1">
    <citation type="journal article" date="2023" name="Nat. Commun.">
        <title>Origin of minicircular mitochondrial genomes in red algae.</title>
        <authorList>
            <person name="Lee Y."/>
            <person name="Cho C.H."/>
            <person name="Lee Y.M."/>
            <person name="Park S.I."/>
            <person name="Yang J.H."/>
            <person name="West J.A."/>
            <person name="Bhattacharya D."/>
            <person name="Yoon H.S."/>
        </authorList>
    </citation>
    <scope>NUCLEOTIDE SEQUENCE [LARGE SCALE GENOMIC DNA]</scope>
    <source>
        <strain evidence="4 5">CCMP1338</strain>
        <tissue evidence="4">Whole cell</tissue>
    </source>
</reference>
<evidence type="ECO:0000313" key="5">
    <source>
        <dbReference type="Proteomes" id="UP001157974"/>
    </source>
</evidence>
<dbReference type="GO" id="GO:0003729">
    <property type="term" value="F:mRNA binding"/>
    <property type="evidence" value="ECO:0007669"/>
    <property type="project" value="UniProtKB-ARBA"/>
</dbReference>
<dbReference type="EMBL" id="JAMWBK010000005">
    <property type="protein sequence ID" value="KAJ8905013.1"/>
    <property type="molecule type" value="Genomic_DNA"/>
</dbReference>
<feature type="region of interest" description="Disordered" evidence="2">
    <location>
        <begin position="146"/>
        <end position="168"/>
    </location>
</feature>
<dbReference type="PROSITE" id="PS50126">
    <property type="entry name" value="S1"/>
    <property type="match status" value="2"/>
</dbReference>
<evidence type="ECO:0000256" key="1">
    <source>
        <dbReference type="ARBA" id="ARBA00025453"/>
    </source>
</evidence>
<dbReference type="InterPro" id="IPR050437">
    <property type="entry name" value="Ribos_protein_bS1-like"/>
</dbReference>
<sequence>MESKLGFVVGLAGHRIGPLTAKSPSSLSWQSAQLSRHGARLFMCQDAPDTAKAPEAEEPEAVEEAVEAPEAVVEAVEAPEAVAEAVEAPEAVAEAVEAPEAVAEAVEAPESVAEAVEAPESVAEAVEAPEAVAEAVEVEETVVDEIAAEEEQSSDSSPTKARGRGRGRARKEVKYQISDLQVDMELDGVIRSTTKYGAFVDVGCSTDGLVHVSQLSSDYVENVEDVVKSGDNVRVRIIAVNADKNEFSLSMKPADEAGKSGSSRKPGSDDRISWNAFKFDPKTFVAGKVVSVTDYGAFVDVNGPTDGMVHISELSESRVESVDSILSVGDEIEVRITDADQGRRRISLSMVEWKPPGEAEAKVTASRKQLDEANDAVTSSNPFKSAFEIALEKASTK</sequence>
<gene>
    <name evidence="4" type="ORF">NDN08_001525</name>
</gene>
<dbReference type="Gene3D" id="2.40.50.140">
    <property type="entry name" value="Nucleic acid-binding proteins"/>
    <property type="match status" value="2"/>
</dbReference>
<proteinExistence type="predicted"/>
<evidence type="ECO:0000256" key="2">
    <source>
        <dbReference type="SAM" id="MobiDB-lite"/>
    </source>
</evidence>
<evidence type="ECO:0000259" key="3">
    <source>
        <dbReference type="PROSITE" id="PS50126"/>
    </source>
</evidence>
<dbReference type="SUPFAM" id="SSF50249">
    <property type="entry name" value="Nucleic acid-binding proteins"/>
    <property type="match status" value="2"/>
</dbReference>
<dbReference type="SMART" id="SM00316">
    <property type="entry name" value="S1"/>
    <property type="match status" value="2"/>
</dbReference>
<dbReference type="GO" id="GO:0006412">
    <property type="term" value="P:translation"/>
    <property type="evidence" value="ECO:0007669"/>
    <property type="project" value="TreeGrafter"/>
</dbReference>
<dbReference type="PANTHER" id="PTHR10724:SF10">
    <property type="entry name" value="S1 RNA-BINDING DOMAIN-CONTAINING PROTEIN 1"/>
    <property type="match status" value="1"/>
</dbReference>
<dbReference type="AlphaFoldDB" id="A0AAV8UR79"/>
<feature type="domain" description="S1 motif" evidence="3">
    <location>
        <begin position="282"/>
        <end position="351"/>
    </location>
</feature>
<accession>A0AAV8UR79</accession>
<comment type="caution">
    <text evidence="4">The sequence shown here is derived from an EMBL/GenBank/DDBJ whole genome shotgun (WGS) entry which is preliminary data.</text>
</comment>
<dbReference type="GO" id="GO:0003735">
    <property type="term" value="F:structural constituent of ribosome"/>
    <property type="evidence" value="ECO:0007669"/>
    <property type="project" value="TreeGrafter"/>
</dbReference>
<dbReference type="PANTHER" id="PTHR10724">
    <property type="entry name" value="30S RIBOSOMAL PROTEIN S1"/>
    <property type="match status" value="1"/>
</dbReference>
<dbReference type="GO" id="GO:0005737">
    <property type="term" value="C:cytoplasm"/>
    <property type="evidence" value="ECO:0007669"/>
    <property type="project" value="UniProtKB-ARBA"/>
</dbReference>
<organism evidence="4 5">
    <name type="scientific">Rhodosorus marinus</name>
    <dbReference type="NCBI Taxonomy" id="101924"/>
    <lineage>
        <taxon>Eukaryota</taxon>
        <taxon>Rhodophyta</taxon>
        <taxon>Stylonematophyceae</taxon>
        <taxon>Stylonematales</taxon>
        <taxon>Stylonemataceae</taxon>
        <taxon>Rhodosorus</taxon>
    </lineage>
</organism>
<dbReference type="InterPro" id="IPR012340">
    <property type="entry name" value="NA-bd_OB-fold"/>
</dbReference>
<keyword evidence="5" id="KW-1185">Reference proteome</keyword>
<name>A0AAV8UR79_9RHOD</name>
<feature type="domain" description="S1 motif" evidence="3">
    <location>
        <begin position="183"/>
        <end position="252"/>
    </location>
</feature>
<dbReference type="InterPro" id="IPR003029">
    <property type="entry name" value="S1_domain"/>
</dbReference>
<evidence type="ECO:0000313" key="4">
    <source>
        <dbReference type="EMBL" id="KAJ8905013.1"/>
    </source>
</evidence>
<dbReference type="Pfam" id="PF00575">
    <property type="entry name" value="S1"/>
    <property type="match status" value="2"/>
</dbReference>
<protein>
    <recommendedName>
        <fullName evidence="3">S1 motif domain-containing protein</fullName>
    </recommendedName>
</protein>
<dbReference type="FunFam" id="2.40.50.140:FF:000051">
    <property type="entry name" value="RNA-binding transcriptional accessory protein"/>
    <property type="match status" value="2"/>
</dbReference>
<dbReference type="Proteomes" id="UP001157974">
    <property type="component" value="Unassembled WGS sequence"/>
</dbReference>
<comment type="function">
    <text evidence="1">Associates with the EF-Tu.GDP complex and induces the exchange of GDP to GTP. It remains bound to the aminoacyl-tRNA.EF-Tu.GTP complex up to the GTP hydrolysis stage on the ribosome.</text>
</comment>